<dbReference type="RefSeq" id="WP_137245091.1">
    <property type="nucleotide sequence ID" value="NZ_SZQA01000001.1"/>
</dbReference>
<evidence type="ECO:0000256" key="1">
    <source>
        <dbReference type="ARBA" id="ARBA00001920"/>
    </source>
</evidence>
<dbReference type="AlphaFoldDB" id="A0A4V5V1B3"/>
<evidence type="ECO:0000259" key="13">
    <source>
        <dbReference type="Pfam" id="PF02775"/>
    </source>
</evidence>
<organism evidence="15 16">
    <name type="scientific">Herbidospora galbida</name>
    <dbReference type="NCBI Taxonomy" id="2575442"/>
    <lineage>
        <taxon>Bacteria</taxon>
        <taxon>Bacillati</taxon>
        <taxon>Actinomycetota</taxon>
        <taxon>Actinomycetes</taxon>
        <taxon>Streptosporangiales</taxon>
        <taxon>Streptosporangiaceae</taxon>
        <taxon>Herbidospora</taxon>
    </lineage>
</organism>
<evidence type="ECO:0000256" key="7">
    <source>
        <dbReference type="ARBA" id="ARBA00022793"/>
    </source>
</evidence>
<evidence type="ECO:0000256" key="11">
    <source>
        <dbReference type="RuleBase" id="RU362132"/>
    </source>
</evidence>
<dbReference type="Proteomes" id="UP000308705">
    <property type="component" value="Unassembled WGS sequence"/>
</dbReference>
<evidence type="ECO:0000256" key="5">
    <source>
        <dbReference type="ARBA" id="ARBA00020054"/>
    </source>
</evidence>
<feature type="domain" description="Thiamine pyrophosphate enzyme central" evidence="12">
    <location>
        <begin position="200"/>
        <end position="286"/>
    </location>
</feature>
<evidence type="ECO:0000313" key="16">
    <source>
        <dbReference type="Proteomes" id="UP000308705"/>
    </source>
</evidence>
<dbReference type="GO" id="GO:0000287">
    <property type="term" value="F:magnesium ion binding"/>
    <property type="evidence" value="ECO:0007669"/>
    <property type="project" value="InterPro"/>
</dbReference>
<evidence type="ECO:0000256" key="6">
    <source>
        <dbReference type="ARBA" id="ARBA00022723"/>
    </source>
</evidence>
<dbReference type="EMBL" id="SZQA01000001">
    <property type="protein sequence ID" value="TKK91403.1"/>
    <property type="molecule type" value="Genomic_DNA"/>
</dbReference>
<keyword evidence="7" id="KW-0210">Decarboxylase</keyword>
<dbReference type="SUPFAM" id="SSF52467">
    <property type="entry name" value="DHS-like NAD/FAD-binding domain"/>
    <property type="match status" value="1"/>
</dbReference>
<keyword evidence="9 11" id="KW-0786">Thiamine pyrophosphate</keyword>
<evidence type="ECO:0000259" key="12">
    <source>
        <dbReference type="Pfam" id="PF00205"/>
    </source>
</evidence>
<feature type="domain" description="Thiamine pyrophosphate enzyme N-terminal TPP-binding" evidence="14">
    <location>
        <begin position="4"/>
        <end position="106"/>
    </location>
</feature>
<dbReference type="SUPFAM" id="SSF52518">
    <property type="entry name" value="Thiamin diphosphate-binding fold (THDP-binding)"/>
    <property type="match status" value="2"/>
</dbReference>
<accession>A0A4V5V1B3</accession>
<dbReference type="Gene3D" id="3.40.50.970">
    <property type="match status" value="2"/>
</dbReference>
<dbReference type="InterPro" id="IPR012001">
    <property type="entry name" value="Thiamin_PyroP_enz_TPP-bd_dom"/>
</dbReference>
<evidence type="ECO:0000256" key="3">
    <source>
        <dbReference type="ARBA" id="ARBA00002938"/>
    </source>
</evidence>
<gene>
    <name evidence="15" type="ORF">FDA94_00985</name>
</gene>
<comment type="cofactor">
    <cofactor evidence="2">
        <name>thiamine diphosphate</name>
        <dbReference type="ChEBI" id="CHEBI:58937"/>
    </cofactor>
</comment>
<dbReference type="GO" id="GO:0004737">
    <property type="term" value="F:pyruvate decarboxylase activity"/>
    <property type="evidence" value="ECO:0007669"/>
    <property type="project" value="TreeGrafter"/>
</dbReference>
<comment type="caution">
    <text evidence="15">The sequence shown here is derived from an EMBL/GenBank/DDBJ whole genome shotgun (WGS) entry which is preliminary data.</text>
</comment>
<dbReference type="GO" id="GO:0000949">
    <property type="term" value="P:aromatic amino acid family catabolic process to alcohol via Ehrlich pathway"/>
    <property type="evidence" value="ECO:0007669"/>
    <property type="project" value="TreeGrafter"/>
</dbReference>
<dbReference type="InterPro" id="IPR012000">
    <property type="entry name" value="Thiamin_PyroP_enz_cen_dom"/>
</dbReference>
<dbReference type="InterPro" id="IPR029061">
    <property type="entry name" value="THDP-binding"/>
</dbReference>
<dbReference type="GO" id="GO:0030976">
    <property type="term" value="F:thiamine pyrophosphate binding"/>
    <property type="evidence" value="ECO:0007669"/>
    <property type="project" value="InterPro"/>
</dbReference>
<evidence type="ECO:0000256" key="4">
    <source>
        <dbReference type="ARBA" id="ARBA00007812"/>
    </source>
</evidence>
<evidence type="ECO:0000256" key="10">
    <source>
        <dbReference type="ARBA" id="ARBA00023239"/>
    </source>
</evidence>
<dbReference type="Gene3D" id="3.40.50.1220">
    <property type="entry name" value="TPP-binding domain"/>
    <property type="match status" value="1"/>
</dbReference>
<dbReference type="PANTHER" id="PTHR43452">
    <property type="entry name" value="PYRUVATE DECARBOXYLASE"/>
    <property type="match status" value="1"/>
</dbReference>
<keyword evidence="10" id="KW-0456">Lyase</keyword>
<feature type="domain" description="Thiamine pyrophosphate enzyme TPP-binding" evidence="13">
    <location>
        <begin position="386"/>
        <end position="525"/>
    </location>
</feature>
<dbReference type="InterPro" id="IPR029035">
    <property type="entry name" value="DHS-like_NAD/FAD-binding_dom"/>
</dbReference>
<evidence type="ECO:0000256" key="9">
    <source>
        <dbReference type="ARBA" id="ARBA00023052"/>
    </source>
</evidence>
<comment type="function">
    <text evidence="3">Decarboxylates branched-chain and aromatic alpha-keto acids to aldehydes.</text>
</comment>
<evidence type="ECO:0000256" key="2">
    <source>
        <dbReference type="ARBA" id="ARBA00001964"/>
    </source>
</evidence>
<comment type="cofactor">
    <cofactor evidence="1">
        <name>a metal cation</name>
        <dbReference type="ChEBI" id="CHEBI:25213"/>
    </cofactor>
</comment>
<dbReference type="OrthoDB" id="4959782at2"/>
<dbReference type="Pfam" id="PF02775">
    <property type="entry name" value="TPP_enzyme_C"/>
    <property type="match status" value="1"/>
</dbReference>
<evidence type="ECO:0000259" key="14">
    <source>
        <dbReference type="Pfam" id="PF02776"/>
    </source>
</evidence>
<comment type="similarity">
    <text evidence="4 11">Belongs to the TPP enzyme family.</text>
</comment>
<dbReference type="GO" id="GO:0005829">
    <property type="term" value="C:cytosol"/>
    <property type="evidence" value="ECO:0007669"/>
    <property type="project" value="TreeGrafter"/>
</dbReference>
<keyword evidence="8" id="KW-0460">Magnesium</keyword>
<protein>
    <recommendedName>
        <fullName evidence="5">Alpha-keto-acid decarboxylase</fullName>
    </recommendedName>
</protein>
<proteinExistence type="inferred from homology"/>
<dbReference type="Pfam" id="PF02776">
    <property type="entry name" value="TPP_enzyme_N"/>
    <property type="match status" value="1"/>
</dbReference>
<keyword evidence="6" id="KW-0479">Metal-binding</keyword>
<dbReference type="InterPro" id="IPR011766">
    <property type="entry name" value="TPP_enzyme_TPP-bd"/>
</dbReference>
<dbReference type="InterPro" id="IPR012110">
    <property type="entry name" value="PDC/IPDC-like"/>
</dbReference>
<reference evidence="15 16" key="1">
    <citation type="submission" date="2019-04" db="EMBL/GenBank/DDBJ databases">
        <title>Herbidospora sp. NEAU-GS14.nov., a novel actinomycete isolated from soil.</title>
        <authorList>
            <person name="Han L."/>
        </authorList>
    </citation>
    <scope>NUCLEOTIDE SEQUENCE [LARGE SCALE GENOMIC DNA]</scope>
    <source>
        <strain evidence="15 16">NEAU-GS14</strain>
    </source>
</reference>
<dbReference type="PANTHER" id="PTHR43452:SF30">
    <property type="entry name" value="PYRUVATE DECARBOXYLASE ISOZYME 1-RELATED"/>
    <property type="match status" value="1"/>
</dbReference>
<sequence>MAFTVADYVLKRLTQQRVDTLFGVPAAYCAGLFDAAGRNGVKPIVTASDLEAGYAADGYARTKGLGVVAVANGAGTLSMVNAIAGAFVERSPVVIVNGGPNAANLANLRDFDVLFSHSTGQPDHDLSTYRLVTASATRAGTAAAVPGVVDAAIATAVQRKRPVYIEINRDIWTAPCPAPSGSLPVTEPPVGSEEQLAGTIVGLVRAATSPLVLVGIEIQRHGLADKVADLIARLGVRWSVQLPAKGVLPEQGDGWVGVYAPPHSLPAVNAIAQADLLVMLGCVFPSSYATLIRTGTNRIITAYDGKVKIKNAAKQSAQLDTLVTALVTEAAKAAPRPVPAAVDPVTPTAVGPLTYRQVFERIGAALDPSWLVIPDTFLGIHSAANLPIKGRDGFLCGAVWASIGHSVAAAVGASFGSTRRPLVICGDGGFHMTAQALSTMVRYARNPVVVVIDNGIYAFEQFLLDADYFSDPATQPKPYVVLNRWDFVKFANGLGVQSAQSVTTAAALDQALATAKASNAPALIVAKVNSRDLPAELG</sequence>
<keyword evidence="16" id="KW-1185">Reference proteome</keyword>
<evidence type="ECO:0000256" key="8">
    <source>
        <dbReference type="ARBA" id="ARBA00022842"/>
    </source>
</evidence>
<dbReference type="Pfam" id="PF00205">
    <property type="entry name" value="TPP_enzyme_M"/>
    <property type="match status" value="1"/>
</dbReference>
<evidence type="ECO:0000313" key="15">
    <source>
        <dbReference type="EMBL" id="TKK91403.1"/>
    </source>
</evidence>
<name>A0A4V5V1B3_9ACTN</name>